<name>A0A210RY33_9BURK</name>
<keyword evidence="6" id="KW-1185">Reference proteome</keyword>
<evidence type="ECO:0000313" key="5">
    <source>
        <dbReference type="EMBL" id="OWF65892.1"/>
    </source>
</evidence>
<sequence>MRSAPPMDMDSPLSHTPFELPQLVTLMYPLLATKLIKLFGSQILVAQFWRLWCLTPHKTMKNVDKIRSSCRQKLLLLGAWLMAALIVFSTAASAQNFPSWGIIHNNTTVASQTIALGVNPAGNLNTPGGSGTVANNANTLNTSPVGSVGTAYKWGGGRPISGNGTNYPAGWYDGTAPGRKWEGWGASAVMPVSGKAIAGTASVDAGGVSANITVKSFVVDSTSIKSTVWISDPADTSKAPLLEVTHVYGPTSGTTNPNLFQALVTITNISGGTLTDVRYRRIMDWDILNNLTTVLTDQAGVAASYASAYTPKIYDSCNNGGSWYSITPNPTINCRPAPLPVTTSTRVDFTGIGGRVNNQDTNLGASFTFQFGDLLCNESAIFYIYYGAGSSRTEVINALTTVGAGVYSLGYDPLYPTIAYGFGFKGVSGSAVAPSLPTKTASLPAGSSTRSDVWQTYAPPVIGDGTIYQALFQYQKDKQWIGEIKRYQLDANGGISADPPVTAQSKLFARASGTGSYASGGRSIWTVGYDPLCMSSALPLDSNYNNITTGNTAKLESLLYNCPATSSTATTQNLINFVRGFNSSWEENSAQTAVRTSVLGDTYHSEMVLVGIPNAPWSSDVNTFGKSEAYFRYQYNYSTFIDSNVNRRTQLYVGANDGMLHAFDTDLNERWAFVPPSVTPMLRNMTGTTGLNAGSGTSNSIFSVDGPITVKDVYFYGEAKWKTVLMGGLGWGGNSYYALDVTNPDAPAHLFTVNNDTANKVINYWDASGKKSTFAYNSSCSTFDYSKLGGAWSRPVIMLLPYTKGSTSQRWVAVFGGGFAGGASSTGTTAASSYGSYAYVLELEPDSSLTTASCGATGASVVASTGGHVLAVTPVTSDTASNIPNGVTANLTVITGDGTSLANYYGGIAYFTDLQGKLWKYNLSKASLSDANAGLFTLYQSFLDQATLANDRLAYNQLGSTIVSGTATGGGSVNRLFNFFGSGDQTRLQRRVSTINNRIFGVMDTDFPATYLTKTGQTVSTFTNVNTQQCDVNNSWYADVYAKTAVSAAADYQKIVGRAAVYNKYVYFSAYQPEAASCPLYGTSRLIEMTDSCEAGSGGAVIGQGLATQPVVDSKGNIYVGMSNLAPGSSLPSGRDNLAKLSSSNASSTGRVKYKSWREKRVY</sequence>
<dbReference type="EMBL" id="NAIA01000003">
    <property type="protein sequence ID" value="OWF65892.1"/>
    <property type="molecule type" value="Genomic_DNA"/>
</dbReference>
<gene>
    <name evidence="5" type="ORF">B6A14_09040</name>
</gene>
<keyword evidence="3" id="KW-1133">Transmembrane helix</keyword>
<evidence type="ECO:0000313" key="6">
    <source>
        <dbReference type="Proteomes" id="UP000196880"/>
    </source>
</evidence>
<comment type="caution">
    <text evidence="5">The sequence shown here is derived from an EMBL/GenBank/DDBJ whole genome shotgun (WGS) entry which is preliminary data.</text>
</comment>
<keyword evidence="3" id="KW-0472">Membrane</keyword>
<feature type="domain" description="PilY1 beta-propeller" evidence="4">
    <location>
        <begin position="634"/>
        <end position="758"/>
    </location>
</feature>
<dbReference type="InterPro" id="IPR008707">
    <property type="entry name" value="B-propeller_PilY1"/>
</dbReference>
<protein>
    <recommendedName>
        <fullName evidence="4">PilY1 beta-propeller domain-containing protein</fullName>
    </recommendedName>
</protein>
<accession>A0A210RY33</accession>
<dbReference type="Proteomes" id="UP000196880">
    <property type="component" value="Unassembled WGS sequence"/>
</dbReference>
<evidence type="ECO:0000256" key="1">
    <source>
        <dbReference type="ARBA" id="ARBA00022723"/>
    </source>
</evidence>
<evidence type="ECO:0000256" key="2">
    <source>
        <dbReference type="ARBA" id="ARBA00022837"/>
    </source>
</evidence>
<dbReference type="Pfam" id="PF05567">
    <property type="entry name" value="T4P_PilY1"/>
    <property type="match status" value="1"/>
</dbReference>
<organism evidence="5 6">
    <name type="scientific">Polynucleobacter hirudinilacicola</name>
    <dbReference type="NCBI Taxonomy" id="1743166"/>
    <lineage>
        <taxon>Bacteria</taxon>
        <taxon>Pseudomonadati</taxon>
        <taxon>Pseudomonadota</taxon>
        <taxon>Betaproteobacteria</taxon>
        <taxon>Burkholderiales</taxon>
        <taxon>Burkholderiaceae</taxon>
        <taxon>Polynucleobacter</taxon>
    </lineage>
</organism>
<dbReference type="GO" id="GO:0046872">
    <property type="term" value="F:metal ion binding"/>
    <property type="evidence" value="ECO:0007669"/>
    <property type="project" value="UniProtKB-KW"/>
</dbReference>
<keyword evidence="3" id="KW-0812">Transmembrane</keyword>
<keyword evidence="1" id="KW-0479">Metal-binding</keyword>
<feature type="transmembrane region" description="Helical" evidence="3">
    <location>
        <begin position="74"/>
        <end position="94"/>
    </location>
</feature>
<evidence type="ECO:0000259" key="4">
    <source>
        <dbReference type="Pfam" id="PF05567"/>
    </source>
</evidence>
<keyword evidence="2" id="KW-0106">Calcium</keyword>
<reference evidence="5 6" key="1">
    <citation type="submission" date="2017-03" db="EMBL/GenBank/DDBJ databases">
        <title>New species Polynucleobacter sp. MWH-EgelM1-30-B4.</title>
        <authorList>
            <person name="Hahn M.W."/>
        </authorList>
    </citation>
    <scope>NUCLEOTIDE SEQUENCE [LARGE SCALE GENOMIC DNA]</scope>
    <source>
        <strain evidence="5 6">MWH-EgelM1-30-B4</strain>
    </source>
</reference>
<proteinExistence type="predicted"/>
<evidence type="ECO:0000256" key="3">
    <source>
        <dbReference type="SAM" id="Phobius"/>
    </source>
</evidence>
<dbReference type="AlphaFoldDB" id="A0A210RY33"/>